<accession>A0AAW6U5W0</accession>
<keyword evidence="1" id="KW-0812">Transmembrane</keyword>
<comment type="caution">
    <text evidence="2">The sequence shown here is derived from an EMBL/GenBank/DDBJ whole genome shotgun (WGS) entry which is preliminary data.</text>
</comment>
<dbReference type="EMBL" id="JASCXW010000026">
    <property type="protein sequence ID" value="MDI6453366.1"/>
    <property type="molecule type" value="Genomic_DNA"/>
</dbReference>
<keyword evidence="1" id="KW-1133">Transmembrane helix</keyword>
<organism evidence="2 3">
    <name type="scientific">Peloplasma aerotolerans</name>
    <dbReference type="NCBI Taxonomy" id="3044389"/>
    <lineage>
        <taxon>Bacteria</taxon>
        <taxon>Bacillati</taxon>
        <taxon>Mycoplasmatota</taxon>
        <taxon>Mollicutes</taxon>
        <taxon>Acholeplasmatales</taxon>
        <taxon>Acholeplasmataceae</taxon>
        <taxon>Peloplasma</taxon>
    </lineage>
</organism>
<evidence type="ECO:0000313" key="2">
    <source>
        <dbReference type="EMBL" id="MDI6453366.1"/>
    </source>
</evidence>
<keyword evidence="3" id="KW-1185">Reference proteome</keyword>
<dbReference type="Proteomes" id="UP001431532">
    <property type="component" value="Unassembled WGS sequence"/>
</dbReference>
<feature type="transmembrane region" description="Helical" evidence="1">
    <location>
        <begin position="82"/>
        <end position="105"/>
    </location>
</feature>
<gene>
    <name evidence="2" type="ORF">QJ521_07300</name>
</gene>
<dbReference type="InterPro" id="IPR044849">
    <property type="entry name" value="CASTOR/POLLUX/SYM8-like"/>
</dbReference>
<evidence type="ECO:0000256" key="1">
    <source>
        <dbReference type="SAM" id="Phobius"/>
    </source>
</evidence>
<dbReference type="GO" id="GO:0006811">
    <property type="term" value="P:monoatomic ion transport"/>
    <property type="evidence" value="ECO:0007669"/>
    <property type="project" value="InterPro"/>
</dbReference>
<proteinExistence type="predicted"/>
<keyword evidence="1" id="KW-0472">Membrane</keyword>
<evidence type="ECO:0000313" key="3">
    <source>
        <dbReference type="Proteomes" id="UP001431532"/>
    </source>
</evidence>
<feature type="transmembrane region" description="Helical" evidence="1">
    <location>
        <begin position="23"/>
        <end position="48"/>
    </location>
</feature>
<dbReference type="PANTHER" id="PTHR31563">
    <property type="entry name" value="ION CHANNEL POLLUX-RELATED"/>
    <property type="match status" value="1"/>
</dbReference>
<dbReference type="AlphaFoldDB" id="A0AAW6U5W0"/>
<protein>
    <recommendedName>
        <fullName evidence="4">Potassium transporter TrkA</fullName>
    </recommendedName>
</protein>
<dbReference type="PANTHER" id="PTHR31563:SF10">
    <property type="entry name" value="ION CHANNEL POLLUX-RELATED"/>
    <property type="match status" value="1"/>
</dbReference>
<reference evidence="2" key="1">
    <citation type="submission" date="2023-05" db="EMBL/GenBank/DDBJ databases">
        <title>Mariniplasma microaerophilum sp. nov., a novel anaerobic mollicute isolated from terrestrial mud volcano, Taman Peninsula, Russia.</title>
        <authorList>
            <person name="Khomyakova M.A."/>
            <person name="Merkel A.Y."/>
            <person name="Slobodkin A.I."/>
        </authorList>
    </citation>
    <scope>NUCLEOTIDE SEQUENCE</scope>
    <source>
        <strain evidence="2">M4Ah</strain>
    </source>
</reference>
<dbReference type="RefSeq" id="WP_282839798.1">
    <property type="nucleotide sequence ID" value="NZ_JASCXW010000026.1"/>
</dbReference>
<dbReference type="Gene3D" id="3.40.50.720">
    <property type="entry name" value="NAD(P)-binding Rossmann-like Domain"/>
    <property type="match status" value="1"/>
</dbReference>
<evidence type="ECO:0008006" key="4">
    <source>
        <dbReference type="Google" id="ProtNLM"/>
    </source>
</evidence>
<name>A0AAW6U5W0_9MOLU</name>
<sequence length="603" mass="68471">MKVKERIAKAKSTISIRIYKRPLIYIIVLMVLINLFVLIVAAFIALMIDSSYSSFIDAFANGSVKWMLSPNAILTIENPQTLALAVGVLITGLILFSGTIIALTTNAIKDYVQKKNSGSGKINLDYHVVILNWNSKVPELVSDLLFVESSDVTVIILADIDKDYAEKQIVNAIEKTNHQKNIKRINVLVKSGDPLLRTNLEDISIENAKAILIMNPDQHESVIKDMTKSDLFVIKNVLSLGPIEFVNKPPIVVEIKHIETKEKIVTLGKVVKTLHEHDIMPICFDRRLGQIIAQTLIENHIEDVYLSLFSFKGSEVYALKNVSFDECLKEHSHAIPLAEIDGKLFVLSPNNAIKNKRSSHQFKPLKLKTSKLNEKTDLSIYIIGKNNKLQFILDSFKQYELIHGSRFHATWIDENELEKLVNQLNQTQEKSTILLLSHEDQVEDSLDANVIHNLIFIEGKLTNKNTHIIVELLNPKNDIIVKGFSINNTIISNKIISLLLSKLALFEETAPFYEELLTIAPNENNQDNQSITIHEAKTCIKEKFPIVFESRKQLAESIYQSFNKQYMIIGYFRNQSLIILEGDLHMKEICELHEDDLLVMIKL</sequence>